<proteinExistence type="predicted"/>
<evidence type="ECO:0000313" key="2">
    <source>
        <dbReference type="Proteomes" id="UP000694892"/>
    </source>
</evidence>
<dbReference type="Proteomes" id="UP000694892">
    <property type="component" value="Chromosome 5S"/>
</dbReference>
<dbReference type="AlphaFoldDB" id="A0A974HHG2"/>
<dbReference type="EMBL" id="CM004475">
    <property type="protein sequence ID" value="OCT78003.1"/>
    <property type="molecule type" value="Genomic_DNA"/>
</dbReference>
<protein>
    <submittedName>
        <fullName evidence="1">Uncharacterized protein</fullName>
    </submittedName>
</protein>
<reference evidence="2" key="1">
    <citation type="journal article" date="2016" name="Nature">
        <title>Genome evolution in the allotetraploid frog Xenopus laevis.</title>
        <authorList>
            <person name="Session A.M."/>
            <person name="Uno Y."/>
            <person name="Kwon T."/>
            <person name="Chapman J.A."/>
            <person name="Toyoda A."/>
            <person name="Takahashi S."/>
            <person name="Fukui A."/>
            <person name="Hikosaka A."/>
            <person name="Suzuki A."/>
            <person name="Kondo M."/>
            <person name="van Heeringen S.J."/>
            <person name="Quigley I."/>
            <person name="Heinz S."/>
            <person name="Ogino H."/>
            <person name="Ochi H."/>
            <person name="Hellsten U."/>
            <person name="Lyons J.B."/>
            <person name="Simakov O."/>
            <person name="Putnam N."/>
            <person name="Stites J."/>
            <person name="Kuroki Y."/>
            <person name="Tanaka T."/>
            <person name="Michiue T."/>
            <person name="Watanabe M."/>
            <person name="Bogdanovic O."/>
            <person name="Lister R."/>
            <person name="Georgiou G."/>
            <person name="Paranjpe S.S."/>
            <person name="van Kruijsbergen I."/>
            <person name="Shu S."/>
            <person name="Carlson J."/>
            <person name="Kinoshita T."/>
            <person name="Ohta Y."/>
            <person name="Mawaribuchi S."/>
            <person name="Jenkins J."/>
            <person name="Grimwood J."/>
            <person name="Schmutz J."/>
            <person name="Mitros T."/>
            <person name="Mozaffari S.V."/>
            <person name="Suzuki Y."/>
            <person name="Haramoto Y."/>
            <person name="Yamamoto T.S."/>
            <person name="Takagi C."/>
            <person name="Heald R."/>
            <person name="Miller K."/>
            <person name="Haudenschild C."/>
            <person name="Kitzman J."/>
            <person name="Nakayama T."/>
            <person name="Izutsu Y."/>
            <person name="Robert J."/>
            <person name="Fortriede J."/>
            <person name="Burns K."/>
            <person name="Lotay V."/>
            <person name="Karimi K."/>
            <person name="Yasuoka Y."/>
            <person name="Dichmann D.S."/>
            <person name="Flajnik M.F."/>
            <person name="Houston D.W."/>
            <person name="Shendure J."/>
            <person name="DuPasquier L."/>
            <person name="Vize P.D."/>
            <person name="Zorn A.M."/>
            <person name="Ito M."/>
            <person name="Marcotte E.M."/>
            <person name="Wallingford J.B."/>
            <person name="Ito Y."/>
            <person name="Asashima M."/>
            <person name="Ueno N."/>
            <person name="Matsuda Y."/>
            <person name="Veenstra G.J."/>
            <person name="Fujiyama A."/>
            <person name="Harland R.M."/>
            <person name="Taira M."/>
            <person name="Rokhsar D.S."/>
        </authorList>
    </citation>
    <scope>NUCLEOTIDE SEQUENCE [LARGE SCALE GENOMIC DNA]</scope>
    <source>
        <strain evidence="2">J</strain>
    </source>
</reference>
<sequence>MGNSCDNCRGLDHYCYRHALPLGWFVPWIPNQLTYWRWQVNQSDKLKSFVPDYLSFQTLTDAKSSWYKKFIGELDLGSSHTPQCWLPMLVLMSHELPVYLLLPAVSAFSLPEQSQKHMLLQTLLQRV</sequence>
<name>A0A974HHG2_XENLA</name>
<accession>A0A974HHG2</accession>
<organism evidence="1 2">
    <name type="scientific">Xenopus laevis</name>
    <name type="common">African clawed frog</name>
    <dbReference type="NCBI Taxonomy" id="8355"/>
    <lineage>
        <taxon>Eukaryota</taxon>
        <taxon>Metazoa</taxon>
        <taxon>Chordata</taxon>
        <taxon>Craniata</taxon>
        <taxon>Vertebrata</taxon>
        <taxon>Euteleostomi</taxon>
        <taxon>Amphibia</taxon>
        <taxon>Batrachia</taxon>
        <taxon>Anura</taxon>
        <taxon>Pipoidea</taxon>
        <taxon>Pipidae</taxon>
        <taxon>Xenopodinae</taxon>
        <taxon>Xenopus</taxon>
        <taxon>Xenopus</taxon>
    </lineage>
</organism>
<gene>
    <name evidence="1" type="ORF">XELAEV_18029100mg</name>
</gene>
<evidence type="ECO:0000313" key="1">
    <source>
        <dbReference type="EMBL" id="OCT78003.1"/>
    </source>
</evidence>